<reference evidence="1 2" key="2">
    <citation type="journal article" date="2006" name="Environ. Microbiol.">
        <title>Sequence analysis of three plasmids harboured in Rhodococcus erythropolis strain PR4.</title>
        <authorList>
            <person name="Sekine M."/>
            <person name="Tanikawa S."/>
            <person name="Omata S."/>
            <person name="Saito M."/>
            <person name="Fujisawa T."/>
            <person name="Tsukatani N."/>
            <person name="Tajima T."/>
            <person name="Sekigawa T."/>
            <person name="Kosugi H."/>
            <person name="Matsuo Y."/>
            <person name="Nishiko R."/>
            <person name="Imamura K."/>
            <person name="Ito M."/>
            <person name="Narita H."/>
            <person name="Tago S."/>
            <person name="Fujita N."/>
            <person name="Harayama S."/>
        </authorList>
    </citation>
    <scope>NUCLEOTIDE SEQUENCE [LARGE SCALE GENOMIC DNA]</scope>
    <source>
        <strain evidence="2">PR4 / NBRC 100887</strain>
    </source>
</reference>
<protein>
    <submittedName>
        <fullName evidence="1">Uncharacterized protein</fullName>
    </submittedName>
</protein>
<name>C0ZXV0_RHOE4</name>
<dbReference type="Proteomes" id="UP000002204">
    <property type="component" value="Chromosome"/>
</dbReference>
<dbReference type="AlphaFoldDB" id="C0ZXV0"/>
<reference evidence="2" key="1">
    <citation type="submission" date="2005-03" db="EMBL/GenBank/DDBJ databases">
        <title>Comparison of the complete genome sequences of Rhodococcus erythropolis PR4 and Rhodococcus opacus B4.</title>
        <authorList>
            <person name="Takarada H."/>
            <person name="Sekine M."/>
            <person name="Hosoyama A."/>
            <person name="Yamada R."/>
            <person name="Fujisawa T."/>
            <person name="Omata S."/>
            <person name="Shimizu A."/>
            <person name="Tsukatani N."/>
            <person name="Tanikawa S."/>
            <person name="Fujita N."/>
            <person name="Harayama S."/>
        </authorList>
    </citation>
    <scope>NUCLEOTIDE SEQUENCE [LARGE SCALE GENOMIC DNA]</scope>
    <source>
        <strain evidence="2">PR4 / NBRC 100887</strain>
    </source>
</reference>
<organism evidence="1 2">
    <name type="scientific">Rhodococcus erythropolis (strain PR4 / NBRC 100887)</name>
    <dbReference type="NCBI Taxonomy" id="234621"/>
    <lineage>
        <taxon>Bacteria</taxon>
        <taxon>Bacillati</taxon>
        <taxon>Actinomycetota</taxon>
        <taxon>Actinomycetes</taxon>
        <taxon>Mycobacteriales</taxon>
        <taxon>Nocardiaceae</taxon>
        <taxon>Rhodococcus</taxon>
        <taxon>Rhodococcus erythropolis group</taxon>
    </lineage>
</organism>
<accession>C0ZXV0</accession>
<gene>
    <name evidence="1" type="ordered locus">RER_24770</name>
</gene>
<evidence type="ECO:0000313" key="2">
    <source>
        <dbReference type="Proteomes" id="UP000002204"/>
    </source>
</evidence>
<sequence>MDKELFELCKEVYERFGWDEGYKYFYGTTPHVYDTKHSLLDNTPLYTSDYLLEKLHGILFKRRRKVISIIFEEDGTYSIDADDIYKGPRLNIENGHTPLKALLKLVIALDDAGHLVAAETTA</sequence>
<dbReference type="KEGG" id="rer:RER_24770"/>
<dbReference type="HOGENOM" id="CLU_2024930_0_0_11"/>
<dbReference type="EMBL" id="AP008957">
    <property type="protein sequence ID" value="BAH33185.1"/>
    <property type="molecule type" value="Genomic_DNA"/>
</dbReference>
<dbReference type="RefSeq" id="WP_020907309.1">
    <property type="nucleotide sequence ID" value="NC_012490.1"/>
</dbReference>
<evidence type="ECO:0000313" key="1">
    <source>
        <dbReference type="EMBL" id="BAH33185.1"/>
    </source>
</evidence>
<proteinExistence type="predicted"/>